<feature type="region of interest" description="Disordered" evidence="1">
    <location>
        <begin position="120"/>
        <end position="146"/>
    </location>
</feature>
<feature type="compositionally biased region" description="Low complexity" evidence="1">
    <location>
        <begin position="1107"/>
        <end position="1128"/>
    </location>
</feature>
<feature type="region of interest" description="Disordered" evidence="1">
    <location>
        <begin position="14"/>
        <end position="70"/>
    </location>
</feature>
<dbReference type="AlphaFoldDB" id="A0A158QCJ3"/>
<feature type="compositionally biased region" description="Gly residues" evidence="1">
    <location>
        <begin position="665"/>
        <end position="679"/>
    </location>
</feature>
<evidence type="ECO:0000313" key="2">
    <source>
        <dbReference type="EMBL" id="VDL19043.1"/>
    </source>
</evidence>
<evidence type="ECO:0000256" key="1">
    <source>
        <dbReference type="SAM" id="MobiDB-lite"/>
    </source>
</evidence>
<feature type="region of interest" description="Disordered" evidence="1">
    <location>
        <begin position="802"/>
        <end position="1130"/>
    </location>
</feature>
<feature type="compositionally biased region" description="Polar residues" evidence="1">
    <location>
        <begin position="1020"/>
        <end position="1034"/>
    </location>
</feature>
<dbReference type="OrthoDB" id="7668649at2759"/>
<feature type="compositionally biased region" description="Low complexity" evidence="1">
    <location>
        <begin position="434"/>
        <end position="455"/>
    </location>
</feature>
<accession>A0A158QCJ3</accession>
<feature type="compositionally biased region" description="Polar residues" evidence="1">
    <location>
        <begin position="976"/>
        <end position="999"/>
    </location>
</feature>
<dbReference type="Proteomes" id="UP000274504">
    <property type="component" value="Unassembled WGS sequence"/>
</dbReference>
<feature type="compositionally biased region" description="Pro residues" evidence="1">
    <location>
        <begin position="378"/>
        <end position="389"/>
    </location>
</feature>
<evidence type="ECO:0000313" key="3">
    <source>
        <dbReference type="Proteomes" id="UP000274504"/>
    </source>
</evidence>
<feature type="compositionally biased region" description="Low complexity" evidence="1">
    <location>
        <begin position="469"/>
        <end position="484"/>
    </location>
</feature>
<feature type="region of interest" description="Disordered" evidence="1">
    <location>
        <begin position="554"/>
        <end position="618"/>
    </location>
</feature>
<feature type="compositionally biased region" description="Low complexity" evidence="1">
    <location>
        <begin position="1210"/>
        <end position="1237"/>
    </location>
</feature>
<feature type="region of interest" description="Disordered" evidence="1">
    <location>
        <begin position="78"/>
        <end position="97"/>
    </location>
</feature>
<feature type="compositionally biased region" description="Polar residues" evidence="1">
    <location>
        <begin position="1071"/>
        <end position="1080"/>
    </location>
</feature>
<feature type="compositionally biased region" description="Polar residues" evidence="1">
    <location>
        <begin position="493"/>
        <end position="507"/>
    </location>
</feature>
<feature type="compositionally biased region" description="Low complexity" evidence="1">
    <location>
        <begin position="578"/>
        <end position="597"/>
    </location>
</feature>
<feature type="compositionally biased region" description="Polar residues" evidence="1">
    <location>
        <begin position="690"/>
        <end position="719"/>
    </location>
</feature>
<feature type="compositionally biased region" description="Low complexity" evidence="1">
    <location>
        <begin position="19"/>
        <end position="32"/>
    </location>
</feature>
<reference evidence="2 3" key="2">
    <citation type="submission" date="2018-11" db="EMBL/GenBank/DDBJ databases">
        <authorList>
            <consortium name="Pathogen Informatics"/>
        </authorList>
    </citation>
    <scope>NUCLEOTIDE SEQUENCE [LARGE SCALE GENOMIC DNA]</scope>
</reference>
<feature type="compositionally biased region" description="Polar residues" evidence="1">
    <location>
        <begin position="641"/>
        <end position="658"/>
    </location>
</feature>
<feature type="compositionally biased region" description="Polar residues" evidence="1">
    <location>
        <begin position="1238"/>
        <end position="1256"/>
    </location>
</feature>
<feature type="compositionally biased region" description="Polar residues" evidence="1">
    <location>
        <begin position="919"/>
        <end position="930"/>
    </location>
</feature>
<name>A0A158QCJ3_HYMDI</name>
<feature type="compositionally biased region" description="Low complexity" evidence="1">
    <location>
        <begin position="121"/>
        <end position="142"/>
    </location>
</feature>
<feature type="compositionally biased region" description="Polar residues" evidence="1">
    <location>
        <begin position="324"/>
        <end position="338"/>
    </location>
</feature>
<feature type="compositionally biased region" description="Low complexity" evidence="1">
    <location>
        <begin position="833"/>
        <end position="861"/>
    </location>
</feature>
<feature type="compositionally biased region" description="Pro residues" evidence="1">
    <location>
        <begin position="803"/>
        <end position="814"/>
    </location>
</feature>
<organism evidence="4">
    <name type="scientific">Hymenolepis diminuta</name>
    <name type="common">Rat tapeworm</name>
    <dbReference type="NCBI Taxonomy" id="6216"/>
    <lineage>
        <taxon>Eukaryota</taxon>
        <taxon>Metazoa</taxon>
        <taxon>Spiralia</taxon>
        <taxon>Lophotrochozoa</taxon>
        <taxon>Platyhelminthes</taxon>
        <taxon>Cestoda</taxon>
        <taxon>Eucestoda</taxon>
        <taxon>Cyclophyllidea</taxon>
        <taxon>Hymenolepididae</taxon>
        <taxon>Hymenolepis</taxon>
    </lineage>
</organism>
<dbReference type="EMBL" id="UYSG01000306">
    <property type="protein sequence ID" value="VDL19043.1"/>
    <property type="molecule type" value="Genomic_DNA"/>
</dbReference>
<feature type="region of interest" description="Disordered" evidence="1">
    <location>
        <begin position="313"/>
        <end position="350"/>
    </location>
</feature>
<feature type="region of interest" description="Disordered" evidence="1">
    <location>
        <begin position="632"/>
        <end position="730"/>
    </location>
</feature>
<feature type="region of interest" description="Disordered" evidence="1">
    <location>
        <begin position="434"/>
        <end position="512"/>
    </location>
</feature>
<sequence>MGILFSHTLATLSWQPDGQSSSSTANNQQSTSLGQHPHSVGSISSVRSPPANINKPLQNSPLRRPSSGPMFEHELKQEGEAEGIKTHSAPSSVSEGVRKISIHSQASSNNSKLQSDLNAISSSVTNAQQQQQGSASSAGSRSTMPAAIPVSPATHVMVFTTEMANDAAVKNQRSRIRLTTYHSTHPIVQSYMLQHGMFHTTTAVAAAAAAIAVDGGSVTQEQLENRKNKMATLERIHFTLTKNKTAAAQGVAALQQQQQMYATAGQIGGTAAPSCSATAIPPMPQHDPGHPPGDMPPMEPRGMMMTNREIAWMQQQRRQQQQQPLPTVHQSSPISSGDPNGGMGHFSYSPIDPNIFGSPVLVVPDNVYPSAPPPPPPPNKFCVPAPPPYGNNNNKRPYLSSDSLSGGLPDIHQSQFWGPQQQQVMMDQQQQVMMMQQQQQSQQSQNALPTARTATGRGGGGVSKKRKTGTTAASRAAAARASGPQGPPPGFNPTAQRMPPTQQSQIPQGMKPGSFGTVPIGPPRGNYQSAMMGCGDPMNGGPYTNPNYRGGPIIGPGGMMDQPLYPPMGVGPGGPSGGQLPPSSMQQQQQPLSMSGGYSHPPNDSTASSSNTSTQHLTSASLASLARLSQLSGTEGPYCPQPSNSNPNVTTPGFSRMTSAPDMLAGGGSGGFPGGGGPGMMSNPEGDPNSMYTIPGNPNTPGYQQQSVPMPQSGSQQGSKIHRGISISTDRKEDNKVREFLIEDAPECCSFAQVVDSSVLDIFPETSIAGTEFTHPGFHPSPHQQTLGDAAAVVSTRCLTPSSAPPICVPPPTSASPSTPTGGSAVNSLPPNQASQSGATSQQPQQQSSGPPQQQSGQFQQMNYPHLNGNPQLHPGQFMQQQQLPSRPFYGVNNGSACPPPPNQRLEPSRNPPQPQPPTNVQITPKTPHTIQYLPTTSTTTTTTGLPGGNTTSISNAPSSGPYPPGPQKVRAPSGQKLQSPSHTQVAPNATVQPTTGPNSLPPHPPSSVARRGPKMDQLPPQQGSIPMGSSNPSDMVAGISDASGMYTTGPQPKYANQQQQQRFSMAADPTAQQPDNTNPFDFPQGATPYPNATASQPRGIYRDPSMHLQQQPQQYPPSTSSGPGYRSVETDTSQMVSAAPNTTVSVSKNVLASSIGTSGSQQQQVYMGGGDMSYPQSQLRWQQQPQVMGGNGNDFYMQQQQGVVMMPPSQGGANSQSQSAGFYMQPQPGGSGVPPSHLQQPANPTPPHQQNQGHTSRPYPALL</sequence>
<dbReference type="STRING" id="6216.A0A158QCJ3"/>
<feature type="compositionally biased region" description="Polar residues" evidence="1">
    <location>
        <begin position="1046"/>
        <end position="1057"/>
    </location>
</feature>
<dbReference type="WBParaSite" id="HDID_0000158101-mRNA-1">
    <property type="protein sequence ID" value="HDID_0000158101-mRNA-1"/>
    <property type="gene ID" value="HDID_0000158101"/>
</dbReference>
<feature type="compositionally biased region" description="Low complexity" evidence="1">
    <location>
        <begin position="314"/>
        <end position="323"/>
    </location>
</feature>
<proteinExistence type="predicted"/>
<evidence type="ECO:0000313" key="4">
    <source>
        <dbReference type="WBParaSite" id="HDID_0000158101-mRNA-1"/>
    </source>
</evidence>
<feature type="compositionally biased region" description="Low complexity" evidence="1">
    <location>
        <begin position="815"/>
        <end position="825"/>
    </location>
</feature>
<feature type="region of interest" description="Disordered" evidence="1">
    <location>
        <begin position="1206"/>
        <end position="1264"/>
    </location>
</feature>
<gene>
    <name evidence="2" type="ORF">HDID_LOCUS1582</name>
</gene>
<feature type="compositionally biased region" description="Low complexity" evidence="1">
    <location>
        <begin position="934"/>
        <end position="953"/>
    </location>
</feature>
<protein>
    <submittedName>
        <fullName evidence="4">SAM domain-containing protein</fullName>
    </submittedName>
</protein>
<feature type="compositionally biased region" description="Low complexity" evidence="1">
    <location>
        <begin position="605"/>
        <end position="618"/>
    </location>
</feature>
<feature type="region of interest" description="Disordered" evidence="1">
    <location>
        <begin position="378"/>
        <end position="402"/>
    </location>
</feature>
<reference evidence="4" key="1">
    <citation type="submission" date="2016-04" db="UniProtKB">
        <authorList>
            <consortium name="WormBaseParasite"/>
        </authorList>
    </citation>
    <scope>IDENTIFICATION</scope>
</reference>